<proteinExistence type="predicted"/>
<sequence>MSATNVTINRVPMSGTGDLAVIELEDIQEEIDYWNSATMCYVVGANPPIHVMEGFVRRIWRNMGVEKVVVVAKGVFLVRFTTMARRDEVLASKRPFFDSKPVVLKAWTQDMDFSKEDLRSVPIWVKLHQLDFKYWGEKSLTKIVGKLGTLKHVDSATAKRDKLLFARVQVEVSVEQDFPDKLQFINEKGSVTEIGVEYEWRPVVCSQCKGLGHELAKCRKNMGRRIWVPKVVVPLPANHGSVQVQQFQPVQNPSRRVSPSPAGISVGNHFQVLGVDHGEDQGDGGGGVNPQQCATGGGDSSGNNG</sequence>
<dbReference type="RefSeq" id="XP_056686060.1">
    <property type="nucleotide sequence ID" value="XM_056830082.1"/>
</dbReference>
<feature type="region of interest" description="Disordered" evidence="1">
    <location>
        <begin position="274"/>
        <end position="305"/>
    </location>
</feature>
<dbReference type="Proteomes" id="UP000813463">
    <property type="component" value="Chromosome 5"/>
</dbReference>
<evidence type="ECO:0000313" key="4">
    <source>
        <dbReference type="RefSeq" id="XP_056686060.1"/>
    </source>
</evidence>
<dbReference type="PANTHER" id="PTHR33233">
    <property type="entry name" value="ENDONUCLEASE/EXONUCLEASE/PHOSPHATASE"/>
    <property type="match status" value="1"/>
</dbReference>
<reference evidence="4" key="2">
    <citation type="submission" date="2025-08" db="UniProtKB">
        <authorList>
            <consortium name="RefSeq"/>
        </authorList>
    </citation>
    <scope>IDENTIFICATION</scope>
    <source>
        <tissue evidence="4">Leaf</tissue>
    </source>
</reference>
<evidence type="ECO:0000256" key="1">
    <source>
        <dbReference type="SAM" id="MobiDB-lite"/>
    </source>
</evidence>
<dbReference type="GeneID" id="130461845"/>
<evidence type="ECO:0000313" key="3">
    <source>
        <dbReference type="Proteomes" id="UP000813463"/>
    </source>
</evidence>
<protein>
    <recommendedName>
        <fullName evidence="2">DUF4283 domain-containing protein</fullName>
    </recommendedName>
</protein>
<dbReference type="PANTHER" id="PTHR33233:SF14">
    <property type="entry name" value="ENDONUCLEASE_EXONUCLEASE_PHOSPHATASE"/>
    <property type="match status" value="1"/>
</dbReference>
<name>A0ABM3QRS6_SPIOL</name>
<gene>
    <name evidence="4" type="primary">LOC130461845</name>
</gene>
<keyword evidence="3" id="KW-1185">Reference proteome</keyword>
<feature type="compositionally biased region" description="Gly residues" evidence="1">
    <location>
        <begin position="295"/>
        <end position="305"/>
    </location>
</feature>
<accession>A0ABM3QRS6</accession>
<reference evidence="3" key="1">
    <citation type="journal article" date="2021" name="Nat. Commun.">
        <title>Genomic analyses provide insights into spinach domestication and the genetic basis of agronomic traits.</title>
        <authorList>
            <person name="Cai X."/>
            <person name="Sun X."/>
            <person name="Xu C."/>
            <person name="Sun H."/>
            <person name="Wang X."/>
            <person name="Ge C."/>
            <person name="Zhang Z."/>
            <person name="Wang Q."/>
            <person name="Fei Z."/>
            <person name="Jiao C."/>
            <person name="Wang Q."/>
        </authorList>
    </citation>
    <scope>NUCLEOTIDE SEQUENCE [LARGE SCALE GENOMIC DNA]</scope>
    <source>
        <strain evidence="3">cv. Varoflay</strain>
    </source>
</reference>
<evidence type="ECO:0000259" key="2">
    <source>
        <dbReference type="Pfam" id="PF14111"/>
    </source>
</evidence>
<organism evidence="3 4">
    <name type="scientific">Spinacia oleracea</name>
    <name type="common">Spinach</name>
    <dbReference type="NCBI Taxonomy" id="3562"/>
    <lineage>
        <taxon>Eukaryota</taxon>
        <taxon>Viridiplantae</taxon>
        <taxon>Streptophyta</taxon>
        <taxon>Embryophyta</taxon>
        <taxon>Tracheophyta</taxon>
        <taxon>Spermatophyta</taxon>
        <taxon>Magnoliopsida</taxon>
        <taxon>eudicotyledons</taxon>
        <taxon>Gunneridae</taxon>
        <taxon>Pentapetalae</taxon>
        <taxon>Caryophyllales</taxon>
        <taxon>Chenopodiaceae</taxon>
        <taxon>Chenopodioideae</taxon>
        <taxon>Anserineae</taxon>
        <taxon>Spinacia</taxon>
    </lineage>
</organism>
<dbReference type="Pfam" id="PF14111">
    <property type="entry name" value="DUF4283"/>
    <property type="match status" value="1"/>
</dbReference>
<dbReference type="InterPro" id="IPR025558">
    <property type="entry name" value="DUF4283"/>
</dbReference>
<feature type="domain" description="DUF4283" evidence="2">
    <location>
        <begin position="34"/>
        <end position="114"/>
    </location>
</feature>